<dbReference type="PANTHER" id="PTHR30329">
    <property type="entry name" value="STATOR ELEMENT OF FLAGELLAR MOTOR COMPLEX"/>
    <property type="match status" value="1"/>
</dbReference>
<dbReference type="RefSeq" id="WP_014454548.1">
    <property type="nucleotide sequence ID" value="NC_017098.1"/>
</dbReference>
<evidence type="ECO:0000256" key="3">
    <source>
        <dbReference type="SAM" id="SignalP"/>
    </source>
</evidence>
<dbReference type="HOGENOM" id="CLU_005670_0_0_12"/>
<organism evidence="5 6">
    <name type="scientific">Spirochaeta africana (strain ATCC 700263 / DSM 8902 / Z-7692)</name>
    <dbReference type="NCBI Taxonomy" id="889378"/>
    <lineage>
        <taxon>Bacteria</taxon>
        <taxon>Pseudomonadati</taxon>
        <taxon>Spirochaetota</taxon>
        <taxon>Spirochaetia</taxon>
        <taxon>Spirochaetales</taxon>
        <taxon>Spirochaetaceae</taxon>
        <taxon>Spirochaeta</taxon>
    </lineage>
</organism>
<dbReference type="SUPFAM" id="SSF103088">
    <property type="entry name" value="OmpA-like"/>
    <property type="match status" value="1"/>
</dbReference>
<evidence type="ECO:0000313" key="5">
    <source>
        <dbReference type="EMBL" id="AFG36551.1"/>
    </source>
</evidence>
<dbReference type="CDD" id="cd07185">
    <property type="entry name" value="OmpA_C-like"/>
    <property type="match status" value="1"/>
</dbReference>
<reference evidence="6" key="1">
    <citation type="journal article" date="2013" name="Stand. Genomic Sci.">
        <title>Complete genome sequence of the halophilic bacterium Spirochaeta africana type strain (Z-7692(T)) from the alkaline Lake Magadi in the East African Rift.</title>
        <authorList>
            <person name="Liolos K."/>
            <person name="Abt B."/>
            <person name="Scheuner C."/>
            <person name="Teshima H."/>
            <person name="Held B."/>
            <person name="Lapidus A."/>
            <person name="Nolan M."/>
            <person name="Lucas S."/>
            <person name="Deshpande S."/>
            <person name="Cheng J.F."/>
            <person name="Tapia R."/>
            <person name="Goodwin L.A."/>
            <person name="Pitluck S."/>
            <person name="Pagani I."/>
            <person name="Ivanova N."/>
            <person name="Mavromatis K."/>
            <person name="Mikhailova N."/>
            <person name="Huntemann M."/>
            <person name="Pati A."/>
            <person name="Chen A."/>
            <person name="Palaniappan K."/>
            <person name="Land M."/>
            <person name="Rohde M."/>
            <person name="Tindall B.J."/>
            <person name="Detter J.C."/>
            <person name="Goker M."/>
            <person name="Bristow J."/>
            <person name="Eisen J.A."/>
            <person name="Markowitz V."/>
            <person name="Hugenholtz P."/>
            <person name="Woyke T."/>
            <person name="Klenk H.P."/>
            <person name="Kyrpides N.C."/>
        </authorList>
    </citation>
    <scope>NUCLEOTIDE SEQUENCE</scope>
    <source>
        <strain evidence="6">ATCC 700263 / DSM 8902 / Z-7692</strain>
    </source>
</reference>
<proteinExistence type="predicted"/>
<sequence>MKNILTGCTVAVFLLLLPGLTFAGGQQEDAALSIAFEDDARQFISPTGDGVQDTLELSPIAVRGEGQAIRSYELTVYGTTGELDGQAVYRQAELETRERGFFGRVFNVGEVPSLELPSQLVWDGSFLVGDERDGSIVPDGDYLYQLRITDAEGRSFTTPPARVTVDTEAPVIESVEPGFTLFAPTGDGRRDELVITQRGSREYIWRGVFADSDGEPVREFEQINTSSRLVNDQEPPEITWDGSDADGTPVPDGVYSYTLIGLDRAGNRTERQIEEITIDREAEFLALAAEYEVFAPGTGGERDQLPLMPQVFEPEGIERWQLEVRNDEDALVRRLSGEMPLPEQILFDGRGSLSRPEAASPPVLPDGAYTAQLVVLHQDGYQERSDAVSFEIDTTPPQASVEPLRRVFNPEADDERAQLQFSQTSSVEETTWTGRILDRSGTTVRTFEWENQAEDFAWDGLTDDDQQAPDGMYSYRIEATDLAGNTGSTEVSGLRLDTISDGARVYFSPEAISPQEVFEDKIADDAEPAADPDANPDADDSELEDGAAVQVGIEIENRDDIQSWALEFQHLERGETARITGEGSVPESVVWDGRLDDGRIIDGEYLVRFVLQYPDQVEVAPTAEDYLIVDTRGPELTLEVSPEEFSPDPDMEDTEITVSLLVSDRWSDVEYWSVEILDPQGNRFQYWEGSGDAEETIVWDARDENGELVLSAVEYVVILRARDSLGNESMQTRAISTDVMVIRDGDILRINIPSIVFEPFADDLFERENRTLLENIRILQRLSDILKSYPDHAVQIGGHAVSILYYDEDLARREQEQTLLPLSRRRAREVRKALGILGVELERMTARGFGGAEPVVPHSDTENRWKNRRVEVIMTPNQ</sequence>
<dbReference type="PROSITE" id="PS51123">
    <property type="entry name" value="OMPA_2"/>
    <property type="match status" value="1"/>
</dbReference>
<dbReference type="Proteomes" id="UP000007383">
    <property type="component" value="Chromosome"/>
</dbReference>
<evidence type="ECO:0000256" key="2">
    <source>
        <dbReference type="SAM" id="MobiDB-lite"/>
    </source>
</evidence>
<evidence type="ECO:0000256" key="1">
    <source>
        <dbReference type="PROSITE-ProRule" id="PRU00473"/>
    </source>
</evidence>
<gene>
    <name evidence="5" type="ordered locus">Spiaf_0448</name>
</gene>
<dbReference type="GO" id="GO:0016020">
    <property type="term" value="C:membrane"/>
    <property type="evidence" value="ECO:0007669"/>
    <property type="project" value="UniProtKB-UniRule"/>
</dbReference>
<dbReference type="AlphaFoldDB" id="H9UGA8"/>
<keyword evidence="6" id="KW-1185">Reference proteome</keyword>
<dbReference type="KEGG" id="sfc:Spiaf_0448"/>
<keyword evidence="3" id="KW-0732">Signal</keyword>
<accession>H9UGA8</accession>
<feature type="region of interest" description="Disordered" evidence="2">
    <location>
        <begin position="228"/>
        <end position="247"/>
    </location>
</feature>
<dbReference type="InterPro" id="IPR036737">
    <property type="entry name" value="OmpA-like_sf"/>
</dbReference>
<keyword evidence="1" id="KW-0472">Membrane</keyword>
<dbReference type="InterPro" id="IPR050330">
    <property type="entry name" value="Bact_OuterMem_StrucFunc"/>
</dbReference>
<feature type="domain" description="OmpA-like" evidence="4">
    <location>
        <begin position="744"/>
        <end position="878"/>
    </location>
</feature>
<dbReference type="Gene3D" id="3.30.1330.60">
    <property type="entry name" value="OmpA-like domain"/>
    <property type="match status" value="1"/>
</dbReference>
<dbReference type="STRING" id="889378.Spiaf_0448"/>
<name>H9UGA8_SPIAZ</name>
<dbReference type="OrthoDB" id="337472at2"/>
<dbReference type="Pfam" id="PF00691">
    <property type="entry name" value="OmpA"/>
    <property type="match status" value="1"/>
</dbReference>
<protein>
    <submittedName>
        <fullName evidence="5">Outer membrane protein/peptidoglycan-associated (Lipo)protein</fullName>
    </submittedName>
</protein>
<dbReference type="PATRIC" id="fig|889378.3.peg.456"/>
<dbReference type="EMBL" id="CP003282">
    <property type="protein sequence ID" value="AFG36551.1"/>
    <property type="molecule type" value="Genomic_DNA"/>
</dbReference>
<dbReference type="Gene3D" id="2.60.40.4070">
    <property type="match status" value="2"/>
</dbReference>
<evidence type="ECO:0000259" key="4">
    <source>
        <dbReference type="PROSITE" id="PS51123"/>
    </source>
</evidence>
<dbReference type="eggNOG" id="COG2885">
    <property type="taxonomic scope" value="Bacteria"/>
</dbReference>
<dbReference type="Pfam" id="PF13860">
    <property type="entry name" value="FlgD_ig"/>
    <property type="match status" value="1"/>
</dbReference>
<feature type="signal peptide" evidence="3">
    <location>
        <begin position="1"/>
        <end position="23"/>
    </location>
</feature>
<dbReference type="InterPro" id="IPR006665">
    <property type="entry name" value="OmpA-like"/>
</dbReference>
<dbReference type="PANTHER" id="PTHR30329:SF21">
    <property type="entry name" value="LIPOPROTEIN YIAD-RELATED"/>
    <property type="match status" value="1"/>
</dbReference>
<feature type="chain" id="PRO_5003622993" evidence="3">
    <location>
        <begin position="24"/>
        <end position="878"/>
    </location>
</feature>
<evidence type="ECO:0000313" key="6">
    <source>
        <dbReference type="Proteomes" id="UP000007383"/>
    </source>
</evidence>
<dbReference type="InterPro" id="IPR025965">
    <property type="entry name" value="FlgD/Vpr_Ig-like"/>
</dbReference>